<protein>
    <submittedName>
        <fullName evidence="1">Uncharacterized protein</fullName>
    </submittedName>
</protein>
<name>A0A481Z021_9VIRU</name>
<organism evidence="1">
    <name type="scientific">Mimivirus LCMiAC01</name>
    <dbReference type="NCBI Taxonomy" id="2506608"/>
    <lineage>
        <taxon>Viruses</taxon>
        <taxon>Varidnaviria</taxon>
        <taxon>Bamfordvirae</taxon>
        <taxon>Nucleocytoviricota</taxon>
        <taxon>Megaviricetes</taxon>
        <taxon>Imitervirales</taxon>
        <taxon>Mimiviridae</taxon>
        <taxon>Klosneuvirinae</taxon>
    </lineage>
</organism>
<dbReference type="EMBL" id="MK500399">
    <property type="protein sequence ID" value="QBK88818.1"/>
    <property type="molecule type" value="Genomic_DNA"/>
</dbReference>
<accession>A0A481Z021</accession>
<proteinExistence type="predicted"/>
<evidence type="ECO:0000313" key="1">
    <source>
        <dbReference type="EMBL" id="QBK88818.1"/>
    </source>
</evidence>
<reference evidence="1" key="1">
    <citation type="journal article" date="2019" name="MBio">
        <title>Virus Genomes from Deep Sea Sediments Expand the Ocean Megavirome and Support Independent Origins of Viral Gigantism.</title>
        <authorList>
            <person name="Backstrom D."/>
            <person name="Yutin N."/>
            <person name="Jorgensen S.L."/>
            <person name="Dharamshi J."/>
            <person name="Homa F."/>
            <person name="Zaremba-Niedwiedzka K."/>
            <person name="Spang A."/>
            <person name="Wolf Y.I."/>
            <person name="Koonin E.V."/>
            <person name="Ettema T.J."/>
        </authorList>
    </citation>
    <scope>NUCLEOTIDE SEQUENCE</scope>
</reference>
<sequence length="65" mass="7203">MSAKNITIDYLHHTFHVPAVSHTCSKLASVKKGDEEGLKRINDDEIQCPHCQTVIHCTKSDAGEN</sequence>
<gene>
    <name evidence="1" type="ORF">LCMiAC01_05000</name>
</gene>